<evidence type="ECO:0000256" key="1">
    <source>
        <dbReference type="SAM" id="SignalP"/>
    </source>
</evidence>
<evidence type="ECO:0000313" key="2">
    <source>
        <dbReference type="EMBL" id="CAK7338253.1"/>
    </source>
</evidence>
<name>A0AAV1RQE0_9ROSI</name>
<feature type="chain" id="PRO_5043684986" evidence="1">
    <location>
        <begin position="22"/>
        <end position="132"/>
    </location>
</feature>
<organism evidence="2 3">
    <name type="scientific">Dovyalis caffra</name>
    <dbReference type="NCBI Taxonomy" id="77055"/>
    <lineage>
        <taxon>Eukaryota</taxon>
        <taxon>Viridiplantae</taxon>
        <taxon>Streptophyta</taxon>
        <taxon>Embryophyta</taxon>
        <taxon>Tracheophyta</taxon>
        <taxon>Spermatophyta</taxon>
        <taxon>Magnoliopsida</taxon>
        <taxon>eudicotyledons</taxon>
        <taxon>Gunneridae</taxon>
        <taxon>Pentapetalae</taxon>
        <taxon>rosids</taxon>
        <taxon>fabids</taxon>
        <taxon>Malpighiales</taxon>
        <taxon>Salicaceae</taxon>
        <taxon>Flacourtieae</taxon>
        <taxon>Dovyalis</taxon>
    </lineage>
</organism>
<dbReference type="Proteomes" id="UP001314170">
    <property type="component" value="Unassembled WGS sequence"/>
</dbReference>
<gene>
    <name evidence="2" type="ORF">DCAF_LOCUS13297</name>
</gene>
<reference evidence="2 3" key="1">
    <citation type="submission" date="2024-01" db="EMBL/GenBank/DDBJ databases">
        <authorList>
            <person name="Waweru B."/>
        </authorList>
    </citation>
    <scope>NUCLEOTIDE SEQUENCE [LARGE SCALE GENOMIC DNA]</scope>
</reference>
<feature type="signal peptide" evidence="1">
    <location>
        <begin position="1"/>
        <end position="21"/>
    </location>
</feature>
<keyword evidence="3" id="KW-1185">Reference proteome</keyword>
<keyword evidence="1" id="KW-0732">Signal</keyword>
<dbReference type="EMBL" id="CAWUPB010001111">
    <property type="protein sequence ID" value="CAK7338253.1"/>
    <property type="molecule type" value="Genomic_DNA"/>
</dbReference>
<protein>
    <submittedName>
        <fullName evidence="2">Uncharacterized protein</fullName>
    </submittedName>
</protein>
<sequence length="132" mass="14942">MADLFSLFLPVVTLFFRGIYRGLVSDLGGAHLGSGEESEAQISHLSAIIKESHNNNNGCNKKLTVKNERNSQFHHSDPKLPRHVIAAFLLKITDFSTGKYHHSHIEEEEEEEEQEKTIEVLWVLDDDDDGDL</sequence>
<evidence type="ECO:0000313" key="3">
    <source>
        <dbReference type="Proteomes" id="UP001314170"/>
    </source>
</evidence>
<accession>A0AAV1RQE0</accession>
<dbReference type="AlphaFoldDB" id="A0AAV1RQE0"/>
<proteinExistence type="predicted"/>
<comment type="caution">
    <text evidence="2">The sequence shown here is derived from an EMBL/GenBank/DDBJ whole genome shotgun (WGS) entry which is preliminary data.</text>
</comment>